<evidence type="ECO:0000313" key="2">
    <source>
        <dbReference type="Proteomes" id="UP000790377"/>
    </source>
</evidence>
<protein>
    <submittedName>
        <fullName evidence="1">Uncharacterized protein</fullName>
    </submittedName>
</protein>
<evidence type="ECO:0000313" key="1">
    <source>
        <dbReference type="EMBL" id="KAH7909229.1"/>
    </source>
</evidence>
<gene>
    <name evidence="1" type="ORF">BJ138DRAFT_1155842</name>
</gene>
<keyword evidence="2" id="KW-1185">Reference proteome</keyword>
<organism evidence="1 2">
    <name type="scientific">Hygrophoropsis aurantiaca</name>
    <dbReference type="NCBI Taxonomy" id="72124"/>
    <lineage>
        <taxon>Eukaryota</taxon>
        <taxon>Fungi</taxon>
        <taxon>Dikarya</taxon>
        <taxon>Basidiomycota</taxon>
        <taxon>Agaricomycotina</taxon>
        <taxon>Agaricomycetes</taxon>
        <taxon>Agaricomycetidae</taxon>
        <taxon>Boletales</taxon>
        <taxon>Coniophorineae</taxon>
        <taxon>Hygrophoropsidaceae</taxon>
        <taxon>Hygrophoropsis</taxon>
    </lineage>
</organism>
<feature type="non-terminal residue" evidence="1">
    <location>
        <position position="89"/>
    </location>
</feature>
<sequence>MYLKAVALSLLSATAVFSMQDRCHPHPINHGWELYAYGDRNCQLPPASSNYFNGTLPNENYSRCHLFYGGVKKNLRSFVFNAASSAYML</sequence>
<comment type="caution">
    <text evidence="1">The sequence shown here is derived from an EMBL/GenBank/DDBJ whole genome shotgun (WGS) entry which is preliminary data.</text>
</comment>
<dbReference type="Proteomes" id="UP000790377">
    <property type="component" value="Unassembled WGS sequence"/>
</dbReference>
<dbReference type="EMBL" id="MU267772">
    <property type="protein sequence ID" value="KAH7909229.1"/>
    <property type="molecule type" value="Genomic_DNA"/>
</dbReference>
<name>A0ACB8A841_9AGAM</name>
<reference evidence="1" key="1">
    <citation type="journal article" date="2021" name="New Phytol.">
        <title>Evolutionary innovations through gain and loss of genes in the ectomycorrhizal Boletales.</title>
        <authorList>
            <person name="Wu G."/>
            <person name="Miyauchi S."/>
            <person name="Morin E."/>
            <person name="Kuo A."/>
            <person name="Drula E."/>
            <person name="Varga T."/>
            <person name="Kohler A."/>
            <person name="Feng B."/>
            <person name="Cao Y."/>
            <person name="Lipzen A."/>
            <person name="Daum C."/>
            <person name="Hundley H."/>
            <person name="Pangilinan J."/>
            <person name="Johnson J."/>
            <person name="Barry K."/>
            <person name="LaButti K."/>
            <person name="Ng V."/>
            <person name="Ahrendt S."/>
            <person name="Min B."/>
            <person name="Choi I.G."/>
            <person name="Park H."/>
            <person name="Plett J.M."/>
            <person name="Magnuson J."/>
            <person name="Spatafora J.W."/>
            <person name="Nagy L.G."/>
            <person name="Henrissat B."/>
            <person name="Grigoriev I.V."/>
            <person name="Yang Z.L."/>
            <person name="Xu J."/>
            <person name="Martin F.M."/>
        </authorList>
    </citation>
    <scope>NUCLEOTIDE SEQUENCE</scope>
    <source>
        <strain evidence="1">ATCC 28755</strain>
    </source>
</reference>
<accession>A0ACB8A841</accession>
<proteinExistence type="predicted"/>